<dbReference type="PANTHER" id="PTHR33609:SF1">
    <property type="entry name" value="TRANSPOSASE"/>
    <property type="match status" value="1"/>
</dbReference>
<dbReference type="EMBL" id="CABPSH010000001">
    <property type="protein sequence ID" value="VVD60454.1"/>
    <property type="molecule type" value="Genomic_DNA"/>
</dbReference>
<dbReference type="GO" id="GO:0003677">
    <property type="term" value="F:DNA binding"/>
    <property type="evidence" value="ECO:0007669"/>
    <property type="project" value="InterPro"/>
</dbReference>
<dbReference type="InterPro" id="IPR009057">
    <property type="entry name" value="Homeodomain-like_sf"/>
</dbReference>
<reference evidence="2 3" key="1">
    <citation type="submission" date="2019-08" db="EMBL/GenBank/DDBJ databases">
        <authorList>
            <person name="Peeters C."/>
        </authorList>
    </citation>
    <scope>NUCLEOTIDE SEQUENCE [LARGE SCALE GENOMIC DNA]</scope>
    <source>
        <strain evidence="2 3">LMG 31012</strain>
    </source>
</reference>
<organism evidence="2 3">
    <name type="scientific">Pandoraea eparura</name>
    <dbReference type="NCBI Taxonomy" id="2508291"/>
    <lineage>
        <taxon>Bacteria</taxon>
        <taxon>Pseudomonadati</taxon>
        <taxon>Pseudomonadota</taxon>
        <taxon>Betaproteobacteria</taxon>
        <taxon>Burkholderiales</taxon>
        <taxon>Burkholderiaceae</taxon>
        <taxon>Pandoraea</taxon>
    </lineage>
</organism>
<dbReference type="InterPro" id="IPR002514">
    <property type="entry name" value="Transposase_8"/>
</dbReference>
<protein>
    <submittedName>
        <fullName evidence="2">Transposase</fullName>
    </submittedName>
</protein>
<dbReference type="Proteomes" id="UP000400981">
    <property type="component" value="Unassembled WGS sequence"/>
</dbReference>
<evidence type="ECO:0000313" key="2">
    <source>
        <dbReference type="EMBL" id="VVD60454.1"/>
    </source>
</evidence>
<sequence length="88" mass="10211">MKKSRYTEEQIAFALKQAELGTTVAEVCRKMGISEATFYNWKKKYGGLGVSELRRLKQLEEENARLKRMVADLSLDKQMLQEVVQKKL</sequence>
<feature type="coiled-coil region" evidence="1">
    <location>
        <begin position="49"/>
        <end position="76"/>
    </location>
</feature>
<dbReference type="Pfam" id="PF01527">
    <property type="entry name" value="HTH_Tnp_1"/>
    <property type="match status" value="1"/>
</dbReference>
<evidence type="ECO:0000256" key="1">
    <source>
        <dbReference type="SAM" id="Coils"/>
    </source>
</evidence>
<proteinExistence type="predicted"/>
<dbReference type="SUPFAM" id="SSF46689">
    <property type="entry name" value="Homeodomain-like"/>
    <property type="match status" value="1"/>
</dbReference>
<keyword evidence="1" id="KW-0175">Coiled coil</keyword>
<name>A0A5E4RDC3_9BURK</name>
<keyword evidence="3" id="KW-1185">Reference proteome</keyword>
<gene>
    <name evidence="2" type="ORF">PEP31012_00074</name>
</gene>
<dbReference type="GO" id="GO:0006313">
    <property type="term" value="P:DNA transposition"/>
    <property type="evidence" value="ECO:0007669"/>
    <property type="project" value="InterPro"/>
</dbReference>
<dbReference type="AlphaFoldDB" id="A0A5E4RDC3"/>
<accession>A0A5E4RDC3</accession>
<dbReference type="PANTHER" id="PTHR33609">
    <property type="entry name" value="LOW CALCIUM RESPONSE LOCUS PROTEIN S"/>
    <property type="match status" value="1"/>
</dbReference>
<dbReference type="GO" id="GO:0004803">
    <property type="term" value="F:transposase activity"/>
    <property type="evidence" value="ECO:0007669"/>
    <property type="project" value="InterPro"/>
</dbReference>
<evidence type="ECO:0000313" key="3">
    <source>
        <dbReference type="Proteomes" id="UP000400981"/>
    </source>
</evidence>
<dbReference type="InterPro" id="IPR052546">
    <property type="entry name" value="Transposase_8_domain"/>
</dbReference>
<dbReference type="Gene3D" id="1.10.10.60">
    <property type="entry name" value="Homeodomain-like"/>
    <property type="match status" value="1"/>
</dbReference>